<dbReference type="AlphaFoldDB" id="A0A433DKY2"/>
<dbReference type="GO" id="GO:0005524">
    <property type="term" value="F:ATP binding"/>
    <property type="evidence" value="ECO:0007669"/>
    <property type="project" value="UniProtKB-UniRule"/>
</dbReference>
<evidence type="ECO:0000256" key="3">
    <source>
        <dbReference type="ARBA" id="ARBA00022806"/>
    </source>
</evidence>
<sequence>MSTTPLTKSAIAIDEVETLVLHHALKLLQFVGEAGHIPTRLLEDIERMTGSRPAMWSVNEKINTLKKLLAPMWKFETEDRTGIEAGTHTSGAEDGNEKEEMGQGEIQSNWDEIVGSFEDMNLNPDLLRSIQTHGFDRPTSIQQHAILPLIKNHDLICQAPSGTGKTAYVISILQNLDTTVPDCQALIIVPNHELAQQIQRFVSTLGEPLKADCHACIGGTNVREDVKRFKFESDSARPHIVVGTLGRVHDLINRRALRIEAIKCFVIDEADDMLSRAFKEQMYGLAKIVPQTAQKALFAATLSQEVSDFTEKFMRKPYQIKFRHLEKVTLDGIKQYYVPVEEDKKLNTLCELFKIVSINQVYI</sequence>
<name>A0A433DKY2_9FUNG</name>
<keyword evidence="2 6" id="KW-0378">Hydrolase</keyword>
<comment type="caution">
    <text evidence="10">The sequence shown here is derived from an EMBL/GenBank/DDBJ whole genome shotgun (WGS) entry which is preliminary data.</text>
</comment>
<evidence type="ECO:0000259" key="8">
    <source>
        <dbReference type="PROSITE" id="PS51192"/>
    </source>
</evidence>
<proteinExistence type="inferred from homology"/>
<accession>A0A433DKY2</accession>
<dbReference type="Proteomes" id="UP000268093">
    <property type="component" value="Unassembled WGS sequence"/>
</dbReference>
<evidence type="ECO:0000256" key="2">
    <source>
        <dbReference type="ARBA" id="ARBA00022801"/>
    </source>
</evidence>
<dbReference type="InterPro" id="IPR011545">
    <property type="entry name" value="DEAD/DEAH_box_helicase_dom"/>
</dbReference>
<dbReference type="GO" id="GO:0016787">
    <property type="term" value="F:hydrolase activity"/>
    <property type="evidence" value="ECO:0007669"/>
    <property type="project" value="UniProtKB-KW"/>
</dbReference>
<dbReference type="SMART" id="SM00487">
    <property type="entry name" value="DEXDc"/>
    <property type="match status" value="1"/>
</dbReference>
<feature type="short sequence motif" description="Q motif" evidence="5">
    <location>
        <begin position="115"/>
        <end position="143"/>
    </location>
</feature>
<dbReference type="InterPro" id="IPR027417">
    <property type="entry name" value="P-loop_NTPase"/>
</dbReference>
<keyword evidence="11" id="KW-1185">Reference proteome</keyword>
<dbReference type="GO" id="GO:0003724">
    <property type="term" value="F:RNA helicase activity"/>
    <property type="evidence" value="ECO:0007669"/>
    <property type="project" value="UniProtKB-EC"/>
</dbReference>
<evidence type="ECO:0000313" key="10">
    <source>
        <dbReference type="EMBL" id="RUP51451.1"/>
    </source>
</evidence>
<dbReference type="PANTHER" id="PTHR24031">
    <property type="entry name" value="RNA HELICASE"/>
    <property type="match status" value="1"/>
</dbReference>
<evidence type="ECO:0000256" key="6">
    <source>
        <dbReference type="RuleBase" id="RU365068"/>
    </source>
</evidence>
<dbReference type="Pfam" id="PF00270">
    <property type="entry name" value="DEAD"/>
    <property type="match status" value="1"/>
</dbReference>
<comment type="similarity">
    <text evidence="6">Belongs to the DEAD box helicase family.</text>
</comment>
<evidence type="ECO:0000256" key="7">
    <source>
        <dbReference type="SAM" id="MobiDB-lite"/>
    </source>
</evidence>
<evidence type="ECO:0000313" key="11">
    <source>
        <dbReference type="Proteomes" id="UP000268093"/>
    </source>
</evidence>
<evidence type="ECO:0000256" key="5">
    <source>
        <dbReference type="PROSITE-ProRule" id="PRU00552"/>
    </source>
</evidence>
<reference evidence="10 11" key="1">
    <citation type="journal article" date="2018" name="New Phytol.">
        <title>Phylogenomics of Endogonaceae and evolution of mycorrhizas within Mucoromycota.</title>
        <authorList>
            <person name="Chang Y."/>
            <person name="Desiro A."/>
            <person name="Na H."/>
            <person name="Sandor L."/>
            <person name="Lipzen A."/>
            <person name="Clum A."/>
            <person name="Barry K."/>
            <person name="Grigoriev I.V."/>
            <person name="Martin F.M."/>
            <person name="Stajich J.E."/>
            <person name="Smith M.E."/>
            <person name="Bonito G."/>
            <person name="Spatafora J.W."/>
        </authorList>
    </citation>
    <scope>NUCLEOTIDE SEQUENCE [LARGE SCALE GENOMIC DNA]</scope>
    <source>
        <strain evidence="10 11">GMNB39</strain>
    </source>
</reference>
<dbReference type="EC" id="3.6.4.13" evidence="6"/>
<dbReference type="EMBL" id="RBNI01000720">
    <property type="protein sequence ID" value="RUP51451.1"/>
    <property type="molecule type" value="Genomic_DNA"/>
</dbReference>
<protein>
    <recommendedName>
        <fullName evidence="6">ATP-dependent RNA helicase</fullName>
        <ecNumber evidence="6">3.6.4.13</ecNumber>
    </recommendedName>
</protein>
<keyword evidence="6" id="KW-0694">RNA-binding</keyword>
<evidence type="ECO:0000256" key="1">
    <source>
        <dbReference type="ARBA" id="ARBA00022741"/>
    </source>
</evidence>
<comment type="domain">
    <text evidence="6">The Q motif is unique to and characteristic of the DEAD box family of RNA helicases and controls ATP binding and hydrolysis.</text>
</comment>
<dbReference type="PROSITE" id="PS51195">
    <property type="entry name" value="Q_MOTIF"/>
    <property type="match status" value="1"/>
</dbReference>
<organism evidence="10 11">
    <name type="scientific">Jimgerdemannia flammicorona</name>
    <dbReference type="NCBI Taxonomy" id="994334"/>
    <lineage>
        <taxon>Eukaryota</taxon>
        <taxon>Fungi</taxon>
        <taxon>Fungi incertae sedis</taxon>
        <taxon>Mucoromycota</taxon>
        <taxon>Mucoromycotina</taxon>
        <taxon>Endogonomycetes</taxon>
        <taxon>Endogonales</taxon>
        <taxon>Endogonaceae</taxon>
        <taxon>Jimgerdemannia</taxon>
    </lineage>
</organism>
<keyword evidence="3 6" id="KW-0347">Helicase</keyword>
<comment type="function">
    <text evidence="6">RNA helicase.</text>
</comment>
<dbReference type="GO" id="GO:0003723">
    <property type="term" value="F:RNA binding"/>
    <property type="evidence" value="ECO:0007669"/>
    <property type="project" value="UniProtKB-UniRule"/>
</dbReference>
<dbReference type="InterPro" id="IPR014014">
    <property type="entry name" value="RNA_helicase_DEAD_Q_motif"/>
</dbReference>
<dbReference type="OrthoDB" id="10265785at2759"/>
<keyword evidence="4 6" id="KW-0067">ATP-binding</keyword>
<feature type="region of interest" description="Disordered" evidence="7">
    <location>
        <begin position="83"/>
        <end position="104"/>
    </location>
</feature>
<keyword evidence="1 6" id="KW-0547">Nucleotide-binding</keyword>
<dbReference type="Gene3D" id="3.40.50.300">
    <property type="entry name" value="P-loop containing nucleotide triphosphate hydrolases"/>
    <property type="match status" value="1"/>
</dbReference>
<evidence type="ECO:0000259" key="9">
    <source>
        <dbReference type="PROSITE" id="PS51195"/>
    </source>
</evidence>
<dbReference type="InterPro" id="IPR014001">
    <property type="entry name" value="Helicase_ATP-bd"/>
</dbReference>
<dbReference type="SUPFAM" id="SSF52540">
    <property type="entry name" value="P-loop containing nucleoside triphosphate hydrolases"/>
    <property type="match status" value="1"/>
</dbReference>
<evidence type="ECO:0000256" key="4">
    <source>
        <dbReference type="ARBA" id="ARBA00022840"/>
    </source>
</evidence>
<feature type="domain" description="DEAD-box RNA helicase Q" evidence="9">
    <location>
        <begin position="115"/>
        <end position="143"/>
    </location>
</feature>
<feature type="domain" description="Helicase ATP-binding" evidence="8">
    <location>
        <begin position="146"/>
        <end position="320"/>
    </location>
</feature>
<gene>
    <name evidence="10" type="ORF">BC936DRAFT_148098</name>
</gene>
<comment type="catalytic activity">
    <reaction evidence="6">
        <text>ATP + H2O = ADP + phosphate + H(+)</text>
        <dbReference type="Rhea" id="RHEA:13065"/>
        <dbReference type="ChEBI" id="CHEBI:15377"/>
        <dbReference type="ChEBI" id="CHEBI:15378"/>
        <dbReference type="ChEBI" id="CHEBI:30616"/>
        <dbReference type="ChEBI" id="CHEBI:43474"/>
        <dbReference type="ChEBI" id="CHEBI:456216"/>
        <dbReference type="EC" id="3.6.4.13"/>
    </reaction>
</comment>
<dbReference type="PROSITE" id="PS51192">
    <property type="entry name" value="HELICASE_ATP_BIND_1"/>
    <property type="match status" value="1"/>
</dbReference>